<evidence type="ECO:0000256" key="2">
    <source>
        <dbReference type="ARBA" id="ARBA00012513"/>
    </source>
</evidence>
<dbReference type="GO" id="GO:0005634">
    <property type="term" value="C:nucleus"/>
    <property type="evidence" value="ECO:0007669"/>
    <property type="project" value="UniProtKB-ARBA"/>
</dbReference>
<gene>
    <name evidence="14" type="ORF">PoB_005254400</name>
</gene>
<feature type="compositionally biased region" description="Polar residues" evidence="12">
    <location>
        <begin position="62"/>
        <end position="75"/>
    </location>
</feature>
<keyword evidence="9" id="KW-0131">Cell cycle</keyword>
<evidence type="ECO:0000256" key="8">
    <source>
        <dbReference type="ARBA" id="ARBA00022840"/>
    </source>
</evidence>
<dbReference type="GO" id="GO:0004674">
    <property type="term" value="F:protein serine/threonine kinase activity"/>
    <property type="evidence" value="ECO:0007669"/>
    <property type="project" value="UniProtKB-KW"/>
</dbReference>
<evidence type="ECO:0000256" key="3">
    <source>
        <dbReference type="ARBA" id="ARBA00022527"/>
    </source>
</evidence>
<accession>A0AAV4C5U2</accession>
<evidence type="ECO:0000256" key="1">
    <source>
        <dbReference type="ARBA" id="ARBA00010886"/>
    </source>
</evidence>
<comment type="similarity">
    <text evidence="1">Belongs to the protein kinase superfamily. NEK Ser/Thr protein kinase family. NIMA subfamily.</text>
</comment>
<protein>
    <recommendedName>
        <fullName evidence="2">non-specific serine/threonine protein kinase</fullName>
        <ecNumber evidence="2">2.7.11.1</ecNumber>
    </recommendedName>
</protein>
<dbReference type="PANTHER" id="PTHR44899">
    <property type="entry name" value="CAMK FAMILY PROTEIN KINASE"/>
    <property type="match status" value="1"/>
</dbReference>
<dbReference type="Gene3D" id="1.10.510.10">
    <property type="entry name" value="Transferase(Phosphotransferase) domain 1"/>
    <property type="match status" value="1"/>
</dbReference>
<evidence type="ECO:0000256" key="12">
    <source>
        <dbReference type="SAM" id="MobiDB-lite"/>
    </source>
</evidence>
<dbReference type="Pfam" id="PF00069">
    <property type="entry name" value="Pkinase"/>
    <property type="match status" value="1"/>
</dbReference>
<feature type="region of interest" description="Disordered" evidence="12">
    <location>
        <begin position="270"/>
        <end position="303"/>
    </location>
</feature>
<dbReference type="PROSITE" id="PS00108">
    <property type="entry name" value="PROTEIN_KINASE_ST"/>
    <property type="match status" value="1"/>
</dbReference>
<dbReference type="PANTHER" id="PTHR44899:SF10">
    <property type="entry name" value="NIMA-RELATED KINASE 2"/>
    <property type="match status" value="1"/>
</dbReference>
<dbReference type="PROSITE" id="PS50011">
    <property type="entry name" value="PROTEIN_KINASE_DOM"/>
    <property type="match status" value="1"/>
</dbReference>
<dbReference type="SMART" id="SM00220">
    <property type="entry name" value="S_TKc"/>
    <property type="match status" value="1"/>
</dbReference>
<feature type="region of interest" description="Disordered" evidence="12">
    <location>
        <begin position="396"/>
        <end position="421"/>
    </location>
</feature>
<evidence type="ECO:0000256" key="11">
    <source>
        <dbReference type="ARBA" id="ARBA00048679"/>
    </source>
</evidence>
<keyword evidence="6" id="KW-0547">Nucleotide-binding</keyword>
<organism evidence="14 15">
    <name type="scientific">Plakobranchus ocellatus</name>
    <dbReference type="NCBI Taxonomy" id="259542"/>
    <lineage>
        <taxon>Eukaryota</taxon>
        <taxon>Metazoa</taxon>
        <taxon>Spiralia</taxon>
        <taxon>Lophotrochozoa</taxon>
        <taxon>Mollusca</taxon>
        <taxon>Gastropoda</taxon>
        <taxon>Heterobranchia</taxon>
        <taxon>Euthyneura</taxon>
        <taxon>Panpulmonata</taxon>
        <taxon>Sacoglossa</taxon>
        <taxon>Placobranchoidea</taxon>
        <taxon>Plakobranchidae</taxon>
        <taxon>Plakobranchus</taxon>
    </lineage>
</organism>
<evidence type="ECO:0000313" key="15">
    <source>
        <dbReference type="Proteomes" id="UP000735302"/>
    </source>
</evidence>
<keyword evidence="15" id="KW-1185">Reference proteome</keyword>
<keyword evidence="8" id="KW-0067">ATP-binding</keyword>
<dbReference type="Proteomes" id="UP000735302">
    <property type="component" value="Unassembled WGS sequence"/>
</dbReference>
<keyword evidence="7 14" id="KW-0418">Kinase</keyword>
<feature type="domain" description="Protein kinase" evidence="13">
    <location>
        <begin position="88"/>
        <end position="450"/>
    </location>
</feature>
<evidence type="ECO:0000256" key="6">
    <source>
        <dbReference type="ARBA" id="ARBA00022741"/>
    </source>
</evidence>
<dbReference type="GO" id="GO:0051301">
    <property type="term" value="P:cell division"/>
    <property type="evidence" value="ECO:0007669"/>
    <property type="project" value="UniProtKB-KW"/>
</dbReference>
<feature type="region of interest" description="Disordered" evidence="12">
    <location>
        <begin position="32"/>
        <end position="76"/>
    </location>
</feature>
<reference evidence="14 15" key="1">
    <citation type="journal article" date="2021" name="Elife">
        <title>Chloroplast acquisition without the gene transfer in kleptoplastic sea slugs, Plakobranchus ocellatus.</title>
        <authorList>
            <person name="Maeda T."/>
            <person name="Takahashi S."/>
            <person name="Yoshida T."/>
            <person name="Shimamura S."/>
            <person name="Takaki Y."/>
            <person name="Nagai Y."/>
            <person name="Toyoda A."/>
            <person name="Suzuki Y."/>
            <person name="Arimoto A."/>
            <person name="Ishii H."/>
            <person name="Satoh N."/>
            <person name="Nishiyama T."/>
            <person name="Hasebe M."/>
            <person name="Maruyama T."/>
            <person name="Minagawa J."/>
            <person name="Obokata J."/>
            <person name="Shigenobu S."/>
        </authorList>
    </citation>
    <scope>NUCLEOTIDE SEQUENCE [LARGE SCALE GENOMIC DNA]</scope>
</reference>
<comment type="catalytic activity">
    <reaction evidence="10">
        <text>L-threonyl-[protein] + ATP = O-phospho-L-threonyl-[protein] + ADP + H(+)</text>
        <dbReference type="Rhea" id="RHEA:46608"/>
        <dbReference type="Rhea" id="RHEA-COMP:11060"/>
        <dbReference type="Rhea" id="RHEA-COMP:11605"/>
        <dbReference type="ChEBI" id="CHEBI:15378"/>
        <dbReference type="ChEBI" id="CHEBI:30013"/>
        <dbReference type="ChEBI" id="CHEBI:30616"/>
        <dbReference type="ChEBI" id="CHEBI:61977"/>
        <dbReference type="ChEBI" id="CHEBI:456216"/>
        <dbReference type="EC" id="2.7.11.1"/>
    </reaction>
</comment>
<proteinExistence type="inferred from homology"/>
<dbReference type="EC" id="2.7.11.1" evidence="2"/>
<evidence type="ECO:0000256" key="4">
    <source>
        <dbReference type="ARBA" id="ARBA00022618"/>
    </source>
</evidence>
<dbReference type="FunFam" id="3.30.200.20:FF:000151">
    <property type="entry name" value="G2-specific protein kinase nimA"/>
    <property type="match status" value="1"/>
</dbReference>
<dbReference type="GO" id="GO:0005524">
    <property type="term" value="F:ATP binding"/>
    <property type="evidence" value="ECO:0007669"/>
    <property type="project" value="UniProtKB-KW"/>
</dbReference>
<evidence type="ECO:0000256" key="10">
    <source>
        <dbReference type="ARBA" id="ARBA00047899"/>
    </source>
</evidence>
<dbReference type="GO" id="GO:0000278">
    <property type="term" value="P:mitotic cell cycle"/>
    <property type="evidence" value="ECO:0007669"/>
    <property type="project" value="UniProtKB-ARBA"/>
</dbReference>
<dbReference type="FunFam" id="3.30.200.20:FF:000310">
    <property type="entry name" value="serine/threonine-protein kinase Nek2"/>
    <property type="match status" value="1"/>
</dbReference>
<dbReference type="AlphaFoldDB" id="A0AAV4C5U2"/>
<evidence type="ECO:0000256" key="7">
    <source>
        <dbReference type="ARBA" id="ARBA00022777"/>
    </source>
</evidence>
<name>A0AAV4C5U2_9GAST</name>
<keyword evidence="5" id="KW-0808">Transferase</keyword>
<comment type="caution">
    <text evidence="14">The sequence shown here is derived from an EMBL/GenBank/DDBJ whole genome shotgun (WGS) entry which is preliminary data.</text>
</comment>
<keyword evidence="4" id="KW-0132">Cell division</keyword>
<evidence type="ECO:0000256" key="5">
    <source>
        <dbReference type="ARBA" id="ARBA00022679"/>
    </source>
</evidence>
<dbReference type="GO" id="GO:0007059">
    <property type="term" value="P:chromosome segregation"/>
    <property type="evidence" value="ECO:0007669"/>
    <property type="project" value="UniProtKB-ARBA"/>
</dbReference>
<dbReference type="InterPro" id="IPR008271">
    <property type="entry name" value="Ser/Thr_kinase_AS"/>
</dbReference>
<comment type="catalytic activity">
    <reaction evidence="11">
        <text>L-seryl-[protein] + ATP = O-phospho-L-seryl-[protein] + ADP + H(+)</text>
        <dbReference type="Rhea" id="RHEA:17989"/>
        <dbReference type="Rhea" id="RHEA-COMP:9863"/>
        <dbReference type="Rhea" id="RHEA-COMP:11604"/>
        <dbReference type="ChEBI" id="CHEBI:15378"/>
        <dbReference type="ChEBI" id="CHEBI:29999"/>
        <dbReference type="ChEBI" id="CHEBI:30616"/>
        <dbReference type="ChEBI" id="CHEBI:83421"/>
        <dbReference type="ChEBI" id="CHEBI:456216"/>
        <dbReference type="EC" id="2.7.11.1"/>
    </reaction>
</comment>
<feature type="compositionally biased region" description="Basic and acidic residues" evidence="12">
    <location>
        <begin position="51"/>
        <end position="61"/>
    </location>
</feature>
<sequence length="501" mass="56221">MPEMDMILIDSNHKPIVSAMQVVPTTSGYQYDVNDQLRNNRPGVARPKSSHNSEKESESLDHSSNGKIDQSSLVSVKTPRMPSTFEDFDVIGTIGTGSYGTCKKIRRKKDGKVMVWKEMEYGSMTESEKQMLVSEVNLLRELRHQHIVRYYDRIIDRTQAIIYIIMEYCEGGDLASIISRNRKDGTHVSEDFAWKILIQATLALKECHRRKNGKAVLHRDLKPANVFLDADANVKLELDMIIRRMIQVEVMMRPSIDSILADSVVQRKQDSLNKKNANQKKIKETPSSGRMSGSGDRNVPVTTPDSIATKMRQLALKEKELESRERSLAIREKLADDKMKRAMEILGQCRCGMGCASGGTTQRLGRLSPCSAGLSKDISKVRPAMGGELTYTVSDDAETDSVPISPPSSLTSAKTKDSDSPKKHVTFYNILNGDENLRQKLNPVFRHDANLYPTPQISRDIITNSSDFLFRVPGVSNIGGLTSRGMITKYTRRDFGLLNFR</sequence>
<dbReference type="InterPro" id="IPR011009">
    <property type="entry name" value="Kinase-like_dom_sf"/>
</dbReference>
<dbReference type="SUPFAM" id="SSF56112">
    <property type="entry name" value="Protein kinase-like (PK-like)"/>
    <property type="match status" value="1"/>
</dbReference>
<keyword evidence="3" id="KW-0723">Serine/threonine-protein kinase</keyword>
<evidence type="ECO:0000259" key="13">
    <source>
        <dbReference type="PROSITE" id="PS50011"/>
    </source>
</evidence>
<dbReference type="EMBL" id="BLXT01005778">
    <property type="protein sequence ID" value="GFO26039.1"/>
    <property type="molecule type" value="Genomic_DNA"/>
</dbReference>
<dbReference type="InterPro" id="IPR051131">
    <property type="entry name" value="NEK_Ser/Thr_kinase_NIMA"/>
</dbReference>
<evidence type="ECO:0000256" key="9">
    <source>
        <dbReference type="ARBA" id="ARBA00023306"/>
    </source>
</evidence>
<evidence type="ECO:0000313" key="14">
    <source>
        <dbReference type="EMBL" id="GFO26039.1"/>
    </source>
</evidence>
<dbReference type="Gene3D" id="3.30.200.20">
    <property type="entry name" value="Phosphorylase Kinase, domain 1"/>
    <property type="match status" value="2"/>
</dbReference>
<dbReference type="InterPro" id="IPR000719">
    <property type="entry name" value="Prot_kinase_dom"/>
</dbReference>